<dbReference type="EMBL" id="BMMS01000020">
    <property type="protein sequence ID" value="GGO93228.1"/>
    <property type="molecule type" value="Genomic_DNA"/>
</dbReference>
<reference evidence="1" key="1">
    <citation type="journal article" date="2014" name="Int. J. Syst. Evol. Microbiol.">
        <title>Complete genome sequence of Corynebacterium casei LMG S-19264T (=DSM 44701T), isolated from a smear-ripened cheese.</title>
        <authorList>
            <consortium name="US DOE Joint Genome Institute (JGI-PGF)"/>
            <person name="Walter F."/>
            <person name="Albersmeier A."/>
            <person name="Kalinowski J."/>
            <person name="Ruckert C."/>
        </authorList>
    </citation>
    <scope>NUCLEOTIDE SEQUENCE</scope>
    <source>
        <strain evidence="1">CGMCC 4.7201</strain>
    </source>
</reference>
<protein>
    <submittedName>
        <fullName evidence="1">Uncharacterized protein</fullName>
    </submittedName>
</protein>
<sequence length="65" mass="7127">MRTRRQSKGTVRVRSARFQQCGCRKRALSVSGRTGPGKATPHYFLSPVTAILVRYGSHAAVEPLA</sequence>
<evidence type="ECO:0000313" key="1">
    <source>
        <dbReference type="EMBL" id="GGO93228.1"/>
    </source>
</evidence>
<reference evidence="1" key="2">
    <citation type="submission" date="2020-09" db="EMBL/GenBank/DDBJ databases">
        <authorList>
            <person name="Sun Q."/>
            <person name="Zhou Y."/>
        </authorList>
    </citation>
    <scope>NUCLEOTIDE SEQUENCE</scope>
    <source>
        <strain evidence="1">CGMCC 4.7201</strain>
    </source>
</reference>
<gene>
    <name evidence="1" type="ORF">GCM10012280_45270</name>
</gene>
<dbReference type="AlphaFoldDB" id="A0A917ZV17"/>
<organism evidence="1 2">
    <name type="scientific">Wenjunlia tyrosinilytica</name>
    <dbReference type="NCBI Taxonomy" id="1544741"/>
    <lineage>
        <taxon>Bacteria</taxon>
        <taxon>Bacillati</taxon>
        <taxon>Actinomycetota</taxon>
        <taxon>Actinomycetes</taxon>
        <taxon>Kitasatosporales</taxon>
        <taxon>Streptomycetaceae</taxon>
        <taxon>Wenjunlia</taxon>
    </lineage>
</organism>
<proteinExistence type="predicted"/>
<dbReference type="Proteomes" id="UP000641932">
    <property type="component" value="Unassembled WGS sequence"/>
</dbReference>
<keyword evidence="2" id="KW-1185">Reference proteome</keyword>
<accession>A0A917ZV17</accession>
<comment type="caution">
    <text evidence="1">The sequence shown here is derived from an EMBL/GenBank/DDBJ whole genome shotgun (WGS) entry which is preliminary data.</text>
</comment>
<evidence type="ECO:0000313" key="2">
    <source>
        <dbReference type="Proteomes" id="UP000641932"/>
    </source>
</evidence>
<name>A0A917ZV17_9ACTN</name>